<keyword evidence="1" id="KW-0472">Membrane</keyword>
<dbReference type="Proteomes" id="UP000016033">
    <property type="component" value="Unassembled WGS sequence"/>
</dbReference>
<feature type="transmembrane region" description="Helical" evidence="1">
    <location>
        <begin position="34"/>
        <end position="52"/>
    </location>
</feature>
<protein>
    <submittedName>
        <fullName evidence="2">Uncharacterized protein</fullName>
    </submittedName>
</protein>
<gene>
    <name evidence="2" type="ORF">L687_11150</name>
</gene>
<organism evidence="2 3">
    <name type="scientific">Microbacterium maritypicum MF109</name>
    <dbReference type="NCBI Taxonomy" id="1333857"/>
    <lineage>
        <taxon>Bacteria</taxon>
        <taxon>Bacillati</taxon>
        <taxon>Actinomycetota</taxon>
        <taxon>Actinomycetes</taxon>
        <taxon>Micrococcales</taxon>
        <taxon>Microbacteriaceae</taxon>
        <taxon>Microbacterium</taxon>
    </lineage>
</organism>
<evidence type="ECO:0000313" key="3">
    <source>
        <dbReference type="Proteomes" id="UP000016033"/>
    </source>
</evidence>
<dbReference type="EMBL" id="ATAO01000024">
    <property type="protein sequence ID" value="EQM85779.1"/>
    <property type="molecule type" value="Genomic_DNA"/>
</dbReference>
<keyword evidence="1" id="KW-0812">Transmembrane</keyword>
<comment type="caution">
    <text evidence="2">The sequence shown here is derived from an EMBL/GenBank/DDBJ whole genome shotgun (WGS) entry which is preliminary data.</text>
</comment>
<keyword evidence="1" id="KW-1133">Transmembrane helix</keyword>
<accession>T5L0E7</accession>
<proteinExistence type="predicted"/>
<evidence type="ECO:0000256" key="1">
    <source>
        <dbReference type="SAM" id="Phobius"/>
    </source>
</evidence>
<sequence>MLTLRRDDLDALFPGCSTRCRAIERRAYGGTVEIMWFTLIFLAVLSAISIVMRRRSRK</sequence>
<evidence type="ECO:0000313" key="2">
    <source>
        <dbReference type="EMBL" id="EQM85779.1"/>
    </source>
</evidence>
<reference evidence="2 3" key="1">
    <citation type="journal article" date="2013" name="Genome Announc.">
        <title>Whole-genome sequences of five oyster-associated bacteria show potential for crude oil hydrocarbon degradation.</title>
        <authorList>
            <person name="Chauhan A."/>
            <person name="Green S."/>
            <person name="Pathak A."/>
            <person name="Thomas J."/>
            <person name="Venkatramanan R."/>
        </authorList>
    </citation>
    <scope>NUCLEOTIDE SEQUENCE [LARGE SCALE GENOMIC DNA]</scope>
    <source>
        <strain evidence="2 3">MF109</strain>
    </source>
</reference>
<dbReference type="AlphaFoldDB" id="T5L0E7"/>
<name>T5L0E7_MICMQ</name>